<dbReference type="OrthoDB" id="28245at2759"/>
<evidence type="ECO:0000259" key="4">
    <source>
        <dbReference type="PROSITE" id="PS50018"/>
    </source>
</evidence>
<dbReference type="Proteomes" id="UP000054845">
    <property type="component" value="Unassembled WGS sequence"/>
</dbReference>
<evidence type="ECO:0000313" key="6">
    <source>
        <dbReference type="Proteomes" id="UP000054845"/>
    </source>
</evidence>
<dbReference type="PANTHER" id="PTHR10194:SF142">
    <property type="entry name" value="NEUROFIBROMIN"/>
    <property type="match status" value="1"/>
</dbReference>
<dbReference type="InterPro" id="IPR016024">
    <property type="entry name" value="ARM-type_fold"/>
</dbReference>
<feature type="compositionally biased region" description="Low complexity" evidence="3">
    <location>
        <begin position="345"/>
        <end position="357"/>
    </location>
</feature>
<dbReference type="Gene3D" id="1.10.506.10">
    <property type="entry name" value="GTPase Activation - p120gap, domain 1"/>
    <property type="match status" value="2"/>
</dbReference>
<dbReference type="PROSITE" id="PS50018">
    <property type="entry name" value="RAS_GTPASE_ACTIV_2"/>
    <property type="match status" value="1"/>
</dbReference>
<evidence type="ECO:0000256" key="2">
    <source>
        <dbReference type="ARBA" id="ARBA00022553"/>
    </source>
</evidence>
<dbReference type="InterPro" id="IPR023152">
    <property type="entry name" value="RasGAP_CS"/>
</dbReference>
<dbReference type="InterPro" id="IPR001251">
    <property type="entry name" value="CRAL-TRIO_dom"/>
</dbReference>
<feature type="compositionally biased region" description="Low complexity" evidence="3">
    <location>
        <begin position="7"/>
        <end position="47"/>
    </location>
</feature>
<dbReference type="Pfam" id="PF00616">
    <property type="entry name" value="RasGAP"/>
    <property type="match status" value="1"/>
</dbReference>
<keyword evidence="2" id="KW-0597">Phosphoprotein</keyword>
<dbReference type="SMART" id="SM00323">
    <property type="entry name" value="RasGAP"/>
    <property type="match status" value="1"/>
</dbReference>
<feature type="compositionally biased region" description="Polar residues" evidence="3">
    <location>
        <begin position="203"/>
        <end position="221"/>
    </location>
</feature>
<dbReference type="Pfam" id="PF13716">
    <property type="entry name" value="CRAL_TRIO_2"/>
    <property type="match status" value="1"/>
</dbReference>
<accession>A0A0P1B9U5</accession>
<feature type="region of interest" description="Disordered" evidence="3">
    <location>
        <begin position="72"/>
        <end position="92"/>
    </location>
</feature>
<dbReference type="SUPFAM" id="SSF52087">
    <property type="entry name" value="CRAL/TRIO domain"/>
    <property type="match status" value="1"/>
</dbReference>
<dbReference type="STRING" id="401625.A0A0P1B9U5"/>
<dbReference type="PROSITE" id="PS00509">
    <property type="entry name" value="RAS_GTPASE_ACTIV_1"/>
    <property type="match status" value="1"/>
</dbReference>
<dbReference type="GO" id="GO:0005096">
    <property type="term" value="F:GTPase activator activity"/>
    <property type="evidence" value="ECO:0007669"/>
    <property type="project" value="UniProtKB-KW"/>
</dbReference>
<dbReference type="SUPFAM" id="SSF48371">
    <property type="entry name" value="ARM repeat"/>
    <property type="match status" value="1"/>
</dbReference>
<organism evidence="5 6">
    <name type="scientific">Ceraceosorus bombacis</name>
    <dbReference type="NCBI Taxonomy" id="401625"/>
    <lineage>
        <taxon>Eukaryota</taxon>
        <taxon>Fungi</taxon>
        <taxon>Dikarya</taxon>
        <taxon>Basidiomycota</taxon>
        <taxon>Ustilaginomycotina</taxon>
        <taxon>Exobasidiomycetes</taxon>
        <taxon>Ceraceosorales</taxon>
        <taxon>Ceraceosoraceae</taxon>
        <taxon>Ceraceosorus</taxon>
    </lineage>
</organism>
<reference evidence="5 6" key="1">
    <citation type="submission" date="2014-09" db="EMBL/GenBank/DDBJ databases">
        <authorList>
            <person name="Magalhaes I.L.F."/>
            <person name="Oliveira U."/>
            <person name="Santos F.R."/>
            <person name="Vidigal T.H.D.A."/>
            <person name="Brescovit A.D."/>
            <person name="Santos A.J."/>
        </authorList>
    </citation>
    <scope>NUCLEOTIDE SEQUENCE [LARGE SCALE GENOMIC DNA]</scope>
</reference>
<evidence type="ECO:0000256" key="3">
    <source>
        <dbReference type="SAM" id="MobiDB-lite"/>
    </source>
</evidence>
<keyword evidence="1" id="KW-0343">GTPase activation</keyword>
<dbReference type="InterPro" id="IPR008936">
    <property type="entry name" value="Rho_GTPase_activation_prot"/>
</dbReference>
<dbReference type="SUPFAM" id="SSF48350">
    <property type="entry name" value="GTPase activation domain, GAP"/>
    <property type="match status" value="1"/>
</dbReference>
<dbReference type="EMBL" id="CCYA01000149">
    <property type="protein sequence ID" value="CEH12363.1"/>
    <property type="molecule type" value="Genomic_DNA"/>
</dbReference>
<dbReference type="CDD" id="cd00170">
    <property type="entry name" value="SEC14"/>
    <property type="match status" value="1"/>
</dbReference>
<dbReference type="InterPro" id="IPR001936">
    <property type="entry name" value="RasGAP_dom"/>
</dbReference>
<keyword evidence="6" id="KW-1185">Reference proteome</keyword>
<dbReference type="Gene3D" id="2.30.29.30">
    <property type="entry name" value="Pleckstrin-homology domain (PH domain)/Phosphotyrosine-binding domain (PTB)"/>
    <property type="match status" value="1"/>
</dbReference>
<dbReference type="Gene3D" id="3.40.525.10">
    <property type="entry name" value="CRAL-TRIO lipid binding domain"/>
    <property type="match status" value="1"/>
</dbReference>
<feature type="region of interest" description="Disordered" evidence="3">
    <location>
        <begin position="1"/>
        <end position="47"/>
    </location>
</feature>
<dbReference type="InterPro" id="IPR039360">
    <property type="entry name" value="Ras_GTPase"/>
</dbReference>
<proteinExistence type="predicted"/>
<feature type="compositionally biased region" description="Basic and acidic residues" evidence="3">
    <location>
        <begin position="285"/>
        <end position="296"/>
    </location>
</feature>
<sequence>MSGYTDLASGSGSGRPLPSGSSAHSHSYSQSVSHHAPHTSVSGGSTLGVSPFGQGGGLYGLGAAASQQESMVSGLSGAGHSEAGSNGLPVPQSQHNSSQLLIASIVQRLVNRLPYNSGWRLASLEEEQLVRSCVANLVDLSQYQLASVVKELLAVLENLNKSVQVAHDDKVSVDAMQSQLFMLQVLLACLVHHWRTQGGPEDPTQSESTNPATATTSSQSAHQRRGSLAPTDSRSAEIAGVAKGWNDPPPMEDGVAKHILSLMVTYLRQSVAKEEAIQTGTGGSDHLEGPRSKSDTGLRTGQSDRALRDAQRGYIGSTQSGKGISSWEEQDGKDRGGSGGGSGLGSSAAAAGSLDSDWTSGSGSDVASLSVLGLFNGKGLFVLYPTFPPSRAPFQRSPHVHLYQNPQRRVVPQGQNADKEQDFFAWGDRSGESLDNAVALTKGIYRAAGQIVFYLSSSNWPVVFARYRNRVQYLSTTVEDSPNTAELRLLECSNMQRARLSNLIQELCTTFLHLKRTAQHTIALVVRRGVWSWIQYHPAEFAHLFGTGRRLEGGPELLFDHIVNLTESSRKKLIFWPVLTALLILCPDIVSKAAIGEGRKQGSVAKKVNFLETLRKSLRVSKLSDMAAICCVDVVRAASCTPLSDAGLRLIVPDLEADLREKLFDPSHPPLNNNRQIETSIIVEAFVAFFRLDPQKTLKTLVPVCLSNSSPQPFKLALIRSCIQMASERNRLPWTPDVSLLYPHISAQARTTAKDIIFKLHKTDVAATHATQPALTGSTSKTDKRSLRTLGASKSISGAGVVDESQGRIDVLQAILKLWCLDIRAMSHGLDYTGSATLSAFVGPENVGDHEVISRAALSVDSPLALIYFLGRIAHTSDHIHLHELALDLMDICSLGLYDPAIVAVDFMKTTQRALVSCTSLFTRGIADHLAQSESTADQRHWLSILSRTMKRKVNYISSLRASGVEPLTLPNIPTNSEFMSEGRAMEAALLLSICSSDTDVCSEALRCCGQIASLREIVVGLLGTSQEWAVLMRELSDPSFSQTGGRIAQQKRIRALLRGATLPTRASAQAWCEAYQRWGSLTQLVARPLADETSDAAQEKAAQWHNYAGFLAALGGTCVLPDEESLKTAPKETMIDPPVHLVESFMQEMVDLLVSDSVWVREKVKETLGLDLSPRLNGILFRQVHAVLSDFFDKSTGLPRPADMFTIFVEQSVSVTQMVLNRMTAGTEATNTVDIGSLMVLYVEYVNSLGRKEQAVRIKTSMCHLCEALMHKKSFFAFSNELRVRNRLFQALVTWTSDSSDEAQGAEKLDRLQRELDVVCLKTISILLDRLPLLLADDALLLDDKVEWAKSRQFSLYFNYFIKVLNRARTLEDAATERAKSGGVGVGAAGVSGGAISSSVSMALGVSAAKLREQHQQAMRELGPLKESAILALSNLLASNIDSGLQHSLPLAYNDDQQLRTAFMQIMTNVLNQGTAFDDLERLSASHKHSKLIELICEPDMQLALSVCNICKGNDVDNMDYVLLSIFDSRGGIIKFLKAALAEEIYRTPSEEMVFRSNSFRTHLLSVFGRTHGYEYLRSIMAPLITEMANKPRGYSFEIDPHRIEPGESVHINQHRLEEMAQTFIDQICSSAHRVPAVLRELCRHIRSLMDARFPTSRYQGVGGFMFLRFISPVVVAPQIIDINLTGPSKELRRGLLLISKILQTLASNNLFPPHKEPFMTCLNDFLKGNVWRVATFLDQVSDARTDPDRLQAADQPLGYGIHPYGYGIDQEDQRVIHRFLFENVDKVGKELLTRNADRQSSLVNDGNGAPMSPVAASHAAIGISASTIDSRRTYEQLCQVLAEMGDYRSEELPAIAVQPGLGAGKQAFQDFLRRNSGRNVDDSAYKAVFREGPPSKAGRPVFYYNAAQQNAKTMDYEGLIFYVLQCIESCVSRNFDLVLDCTGLHPVNMTPHQWLTYFATMVPPEVAGNMRNVIVFNANTTARLYARPWYAQAGDPGVQVGPSGRAALASVPSQMSIAYCNSIAEIEAFIERRNLALDPTTIAIATAAAEMRFTQITMVWYYRSLIPVSFRIGGEHLQITALKPQEIVPGRSGFTNDVFHLADIDDVRAISARGDDTTFFVTCRGGTISFLFNSRDRAEIVQSLRQAKARISRFRPSKALDRTLLPSDVPGTLLNMAMLNVTSGDASLRVSAYNLLCALSTSFNFGASNARRRLLSAKGLAIPANTLSFVSELSRDFAVAAPGVTLEFLLSFFEGFERATLSQKTLCLYYMAPWLSNLVMFTHTAREQQGEYQKRIKEILSQLIAITVKQPEMYSAMQRAVWSQISRLDDLIPLFVEVFCEAAMDSGLHTPRFECVLDTMVSFSSINLRGKLLARLRRVIAKTAQNPTAGALHDNIAWKEIATLVRMNMVLSFTSRLEGLIYLPELLHVILLLAGNGVDATRHSFYGTAVNLIHSLCTEDQRDIKREPQLLAGLPTSSSSPHDLQGAATKEHPANIAADNGNKLRALLTRFAEDEYLALFGLPAGSVSPLNASIDVVRDMPSNAAIERLASVMYEVAELAAPTTDTANSWRARLTSLVTSTAFQYNPIIQSRAFLLLGCLADLTRSMMSDKGAATGNLNGQVEKSVARKSSSREADLAFEVDDDLLYQILVSLRGSITEWANASNDAPIISIVTCLGKVVKILPDRSRYLPQLFWLGISMIQYGHVPLFKAGTELLLATVTSIWDRNLLQDGQIDLITFLIDGRYEFRDAACRLDDETGVDFEINFSFAAAALLVKGLRHPSTKSATTELLRALLQYTGFDSSHASKSPDGRISVPQLGFFIGLLPTATRPEDFGELLSLAGAAQEVCTAAIEARKQGGEASGLFKHLDATENKVALLIVTLIAALLQHAENDAERLLLYGFLADSAQEVPAIVSILYDSLAPGMRDVFVNSQNGPILDAVHTIARIAVSEPVFAAQALETTRRGGPGAYLDETGYASLLDCGDFAPLPDVRRLTLAKLSTALLAGLIDAGTA</sequence>
<evidence type="ECO:0000313" key="5">
    <source>
        <dbReference type="EMBL" id="CEH12363.1"/>
    </source>
</evidence>
<dbReference type="PANTHER" id="PTHR10194">
    <property type="entry name" value="RAS GTPASE-ACTIVATING PROTEINS"/>
    <property type="match status" value="1"/>
</dbReference>
<feature type="region of interest" description="Disordered" evidence="3">
    <location>
        <begin position="198"/>
        <end position="235"/>
    </location>
</feature>
<dbReference type="InterPro" id="IPR036865">
    <property type="entry name" value="CRAL-TRIO_dom_sf"/>
</dbReference>
<feature type="region of interest" description="Disordered" evidence="3">
    <location>
        <begin position="277"/>
        <end position="357"/>
    </location>
</feature>
<dbReference type="InterPro" id="IPR011993">
    <property type="entry name" value="PH-like_dom_sf"/>
</dbReference>
<name>A0A0P1B9U5_9BASI</name>
<feature type="domain" description="Ras-GAP" evidence="4">
    <location>
        <begin position="1516"/>
        <end position="1709"/>
    </location>
</feature>
<protein>
    <submittedName>
        <fullName evidence="5">Related to neurofibromin</fullName>
    </submittedName>
</protein>
<evidence type="ECO:0000256" key="1">
    <source>
        <dbReference type="ARBA" id="ARBA00022468"/>
    </source>
</evidence>